<dbReference type="AlphaFoldDB" id="A0A182LVE1"/>
<evidence type="ECO:0000256" key="1">
    <source>
        <dbReference type="SAM" id="MobiDB-lite"/>
    </source>
</evidence>
<evidence type="ECO:0000313" key="3">
    <source>
        <dbReference type="Proteomes" id="UP000075883"/>
    </source>
</evidence>
<sequence>MAQQKFFSGLTEGMINRATGERPDRQKTQFYWPDEYAPEPEPSPSINGRPLNRRPSETSPRPTTERRTDQHTVWEPVVVRDRLPKHAESHIQFYDGVGSSFGELERTKAHERLRIEQFLRQQSEEDTGEAARAKRLSTLQSKIEFYDYCTPAVNGTPRRNVAQRTESNGYGSEHDRNGDTFEQDPGEDELDFDDRSSYRSSISSSTHTTPTSGHRHRGGSSELPEHKRNSQRHLRSSINFHNGCTIADDSEDPRKPISVRESATTRVGVGLPNLQQRKLICVSLPNHIIGWRHVPEDGRYRRPSRCQRPVQWLTSPPRCCVLHQPSPYRAVRHDSVPPDVVSESEQTLIGGETGRESQMYADDGVTDEVEYPSSSRPLPLLGVVPETAIVLPRCSLPPDPDPVPLERPEAEDDVAGLVVECLCRLPVRNAPSAPAADPCWSCVECSEPIVD</sequence>
<feature type="region of interest" description="Disordered" evidence="1">
    <location>
        <begin position="1"/>
        <end position="70"/>
    </location>
</feature>
<keyword evidence="3" id="KW-1185">Reference proteome</keyword>
<name>A0A182LVE1_9DIPT</name>
<proteinExistence type="predicted"/>
<reference evidence="2" key="2">
    <citation type="submission" date="2020-05" db="UniProtKB">
        <authorList>
            <consortium name="EnsemblMetazoa"/>
        </authorList>
    </citation>
    <scope>IDENTIFICATION</scope>
    <source>
        <strain evidence="2">A-37</strain>
    </source>
</reference>
<dbReference type="EMBL" id="AXCM01005368">
    <property type="status" value="NOT_ANNOTATED_CDS"/>
    <property type="molecule type" value="Genomic_DNA"/>
</dbReference>
<accession>A0A182LVE1</accession>
<organism evidence="2 3">
    <name type="scientific">Anopheles culicifacies</name>
    <dbReference type="NCBI Taxonomy" id="139723"/>
    <lineage>
        <taxon>Eukaryota</taxon>
        <taxon>Metazoa</taxon>
        <taxon>Ecdysozoa</taxon>
        <taxon>Arthropoda</taxon>
        <taxon>Hexapoda</taxon>
        <taxon>Insecta</taxon>
        <taxon>Pterygota</taxon>
        <taxon>Neoptera</taxon>
        <taxon>Endopterygota</taxon>
        <taxon>Diptera</taxon>
        <taxon>Nematocera</taxon>
        <taxon>Culicoidea</taxon>
        <taxon>Culicidae</taxon>
        <taxon>Anophelinae</taxon>
        <taxon>Anopheles</taxon>
        <taxon>culicifacies species complex</taxon>
    </lineage>
</organism>
<reference evidence="3" key="1">
    <citation type="submission" date="2013-09" db="EMBL/GenBank/DDBJ databases">
        <title>The Genome Sequence of Anopheles culicifacies species A.</title>
        <authorList>
            <consortium name="The Broad Institute Genomics Platform"/>
            <person name="Neafsey D.E."/>
            <person name="Besansky N."/>
            <person name="Howell P."/>
            <person name="Walton C."/>
            <person name="Young S.K."/>
            <person name="Zeng Q."/>
            <person name="Gargeya S."/>
            <person name="Fitzgerald M."/>
            <person name="Haas B."/>
            <person name="Abouelleil A."/>
            <person name="Allen A.W."/>
            <person name="Alvarado L."/>
            <person name="Arachchi H.M."/>
            <person name="Berlin A.M."/>
            <person name="Chapman S.B."/>
            <person name="Gainer-Dewar J."/>
            <person name="Goldberg J."/>
            <person name="Griggs A."/>
            <person name="Gujja S."/>
            <person name="Hansen M."/>
            <person name="Howarth C."/>
            <person name="Imamovic A."/>
            <person name="Ireland A."/>
            <person name="Larimer J."/>
            <person name="McCowan C."/>
            <person name="Murphy C."/>
            <person name="Pearson M."/>
            <person name="Poon T.W."/>
            <person name="Priest M."/>
            <person name="Roberts A."/>
            <person name="Saif S."/>
            <person name="Shea T."/>
            <person name="Sisk P."/>
            <person name="Sykes S."/>
            <person name="Wortman J."/>
            <person name="Nusbaum C."/>
            <person name="Birren B."/>
        </authorList>
    </citation>
    <scope>NUCLEOTIDE SEQUENCE [LARGE SCALE GENOMIC DNA]</scope>
    <source>
        <strain evidence="3">A-37</strain>
    </source>
</reference>
<feature type="compositionally biased region" description="Acidic residues" evidence="1">
    <location>
        <begin position="181"/>
        <end position="192"/>
    </location>
</feature>
<dbReference type="Proteomes" id="UP000075883">
    <property type="component" value="Unassembled WGS sequence"/>
</dbReference>
<dbReference type="EnsemblMetazoa" id="ACUA002924-RA">
    <property type="protein sequence ID" value="ACUA002924-PA"/>
    <property type="gene ID" value="ACUA002924"/>
</dbReference>
<dbReference type="VEuPathDB" id="VectorBase:ACUA002924"/>
<evidence type="ECO:0000313" key="2">
    <source>
        <dbReference type="EnsemblMetazoa" id="ACUA002924-PA"/>
    </source>
</evidence>
<feature type="region of interest" description="Disordered" evidence="1">
    <location>
        <begin position="150"/>
        <end position="232"/>
    </location>
</feature>
<protein>
    <submittedName>
        <fullName evidence="2">Uncharacterized protein</fullName>
    </submittedName>
</protein>
<feature type="compositionally biased region" description="Low complexity" evidence="1">
    <location>
        <begin position="198"/>
        <end position="212"/>
    </location>
</feature>